<evidence type="ECO:0000313" key="2">
    <source>
        <dbReference type="Proteomes" id="UP000183649"/>
    </source>
</evidence>
<proteinExistence type="predicted"/>
<evidence type="ECO:0000313" key="1">
    <source>
        <dbReference type="EMBL" id="CUB00295.1"/>
    </source>
</evidence>
<dbReference type="EMBL" id="CYHF01000013">
    <property type="protein sequence ID" value="CUB00295.1"/>
    <property type="molecule type" value="Genomic_DNA"/>
</dbReference>
<protein>
    <submittedName>
        <fullName evidence="1">Uncharacterized protein</fullName>
    </submittedName>
</protein>
<accession>A0A0K6IAY5</accession>
<dbReference type="STRING" id="339866.GCA_001418255_02845"/>
<keyword evidence="2" id="KW-1185">Reference proteome</keyword>
<dbReference type="AlphaFoldDB" id="A0A0K6IAY5"/>
<name>A0A0K6IAY5_9BURK</name>
<sequence>MSQPRSAKSVDYCTERSKRATRIICAIVAQPLSPRTSVFKLFRTKQSLPPTDIRNAPTSELRGTTLEGYHFAIRVERNAHGQALGLIGWFGSSQGGGRVELRREADGLWRDVQGRQAASVDDLLPPSVRRSAAWAAQWCEALPVDAMAEPAESASSAQPQAQES</sequence>
<reference evidence="2" key="1">
    <citation type="submission" date="2015-08" db="EMBL/GenBank/DDBJ databases">
        <authorList>
            <person name="Varghese N."/>
        </authorList>
    </citation>
    <scope>NUCLEOTIDE SEQUENCE [LARGE SCALE GENOMIC DNA]</scope>
    <source>
        <strain evidence="2">DSM 18181</strain>
    </source>
</reference>
<dbReference type="Proteomes" id="UP000183649">
    <property type="component" value="Unassembled WGS sequence"/>
</dbReference>
<gene>
    <name evidence="1" type="ORF">Ga0061069_11310</name>
</gene>
<organism evidence="1 2">
    <name type="scientific">Thiomonas bhubaneswarensis</name>
    <dbReference type="NCBI Taxonomy" id="339866"/>
    <lineage>
        <taxon>Bacteria</taxon>
        <taxon>Pseudomonadati</taxon>
        <taxon>Pseudomonadota</taxon>
        <taxon>Betaproteobacteria</taxon>
        <taxon>Burkholderiales</taxon>
        <taxon>Thiomonas</taxon>
    </lineage>
</organism>